<organism evidence="3 4">
    <name type="scientific">Klebsiella quasivariicola</name>
    <dbReference type="NCBI Taxonomy" id="2026240"/>
    <lineage>
        <taxon>Bacteria</taxon>
        <taxon>Pseudomonadati</taxon>
        <taxon>Pseudomonadota</taxon>
        <taxon>Gammaproteobacteria</taxon>
        <taxon>Enterobacterales</taxon>
        <taxon>Enterobacteriaceae</taxon>
        <taxon>Klebsiella/Raoultella group</taxon>
        <taxon>Klebsiella</taxon>
        <taxon>Klebsiella pneumoniae complex</taxon>
    </lineage>
</organism>
<dbReference type="PRINTS" id="PR00038">
    <property type="entry name" value="HTHLUXR"/>
</dbReference>
<dbReference type="CDD" id="cd06170">
    <property type="entry name" value="LuxR_C_like"/>
    <property type="match status" value="1"/>
</dbReference>
<dbReference type="InterPro" id="IPR036388">
    <property type="entry name" value="WH-like_DNA-bd_sf"/>
</dbReference>
<gene>
    <name evidence="3" type="ORF">SAMEA3538468_02597</name>
</gene>
<dbReference type="EMBL" id="UJYZ02000010">
    <property type="protein sequence ID" value="VVJ81521.1"/>
    <property type="molecule type" value="Genomic_DNA"/>
</dbReference>
<reference evidence="3 4" key="1">
    <citation type="submission" date="2019-09" db="EMBL/GenBank/DDBJ databases">
        <authorList>
            <consortium name="Pathogen Informatics"/>
        </authorList>
    </citation>
    <scope>NUCLEOTIDE SEQUENCE [LARGE SCALE GENOMIC DNA]</scope>
    <source>
        <strain evidence="3 4">EuSCAPE_IL010</strain>
    </source>
</reference>
<dbReference type="SMART" id="SM00421">
    <property type="entry name" value="HTH_LUXR"/>
    <property type="match status" value="1"/>
</dbReference>
<dbReference type="PROSITE" id="PS50043">
    <property type="entry name" value="HTH_LUXR_2"/>
    <property type="match status" value="1"/>
</dbReference>
<proteinExistence type="predicted"/>
<evidence type="ECO:0000313" key="4">
    <source>
        <dbReference type="Proteomes" id="UP000259400"/>
    </source>
</evidence>
<name>A0ABY6X2W7_9ENTR</name>
<keyword evidence="1" id="KW-0238">DNA-binding</keyword>
<dbReference type="SUPFAM" id="SSF46894">
    <property type="entry name" value="C-terminal effector domain of the bipartite response regulators"/>
    <property type="match status" value="1"/>
</dbReference>
<dbReference type="Pfam" id="PF00196">
    <property type="entry name" value="GerE"/>
    <property type="match status" value="1"/>
</dbReference>
<accession>A0ABY6X2W7</accession>
<dbReference type="InterPro" id="IPR000792">
    <property type="entry name" value="Tscrpt_reg_LuxR_C"/>
</dbReference>
<feature type="domain" description="HTH luxR-type" evidence="2">
    <location>
        <begin position="47"/>
        <end position="105"/>
    </location>
</feature>
<dbReference type="Gene3D" id="1.10.10.10">
    <property type="entry name" value="Winged helix-like DNA-binding domain superfamily/Winged helix DNA-binding domain"/>
    <property type="match status" value="1"/>
</dbReference>
<dbReference type="InterPro" id="IPR016032">
    <property type="entry name" value="Sig_transdc_resp-reg_C-effctor"/>
</dbReference>
<keyword evidence="4" id="KW-1185">Reference proteome</keyword>
<evidence type="ECO:0000256" key="1">
    <source>
        <dbReference type="ARBA" id="ARBA00023125"/>
    </source>
</evidence>
<protein>
    <submittedName>
        <fullName evidence="3">Bacterial regulatory proteins, luxR family</fullName>
    </submittedName>
</protein>
<evidence type="ECO:0000313" key="3">
    <source>
        <dbReference type="EMBL" id="VVJ81521.1"/>
    </source>
</evidence>
<dbReference type="Proteomes" id="UP000259400">
    <property type="component" value="Unassembled WGS sequence"/>
</dbReference>
<comment type="caution">
    <text evidence="3">The sequence shown here is derived from an EMBL/GenBank/DDBJ whole genome shotgun (WGS) entry which is preliminary data.</text>
</comment>
<sequence>MIAARKSEALANYWYYNSDIRGVVYVGLSRDIRKELAYVINGRFLRKDIKKDKITDREMKIIRMTAQGMQPKSIARIENCSVKTVYTHRRNAEAKLYSKIYKLVQ</sequence>
<evidence type="ECO:0000259" key="2">
    <source>
        <dbReference type="PROSITE" id="PS50043"/>
    </source>
</evidence>